<sequence length="391" mass="42704">MYGEPRAEGRSASPAGKSLTPPPQNTEVSLQIPLTRPHRPTTSTTQTATLVLHIIPAGDATQHCRCWRRERRVFPGRRDPGHTNARRGSRPKSTLLSRAALWPTLLPLSLSGQRRSPSCSLGDTGNDSHAAGRPWRLPAGRRHHLCCVILAHATSSRRPLRSPRLKRSRGSFRAAPDSPPRRSPSAGCPSVGMTLEWRVNTPRSACPDVGHSSPARTRTAKYPHRESSLLIHSSSLPSPALPRNNSAREIPARQPDWSLCYNLAKARASLPACLAVRLSLHAAPDPWEAGTIPRPAVALLPGTVPPPDLRVRFPTAEERLYFRNLYQYFPAYEGRENARMLISVAITLSAGAPRDALPRLHRVFGDALHTTPPSGDNCLLSVLSAGLVFFG</sequence>
<dbReference type="AlphaFoldDB" id="A0A423U7G5"/>
<reference evidence="2 3" key="2">
    <citation type="submission" date="2019-01" db="EMBL/GenBank/DDBJ databases">
        <title>The decoding of complex shrimp genome reveals the adaptation for benthos swimmer, frequently molting mechanism and breeding impact on genome.</title>
        <authorList>
            <person name="Sun Y."/>
            <person name="Gao Y."/>
            <person name="Yu Y."/>
        </authorList>
    </citation>
    <scope>NUCLEOTIDE SEQUENCE [LARGE SCALE GENOMIC DNA]</scope>
    <source>
        <tissue evidence="2">Muscle</tissue>
    </source>
</reference>
<proteinExistence type="predicted"/>
<feature type="region of interest" description="Disordered" evidence="1">
    <location>
        <begin position="111"/>
        <end position="135"/>
    </location>
</feature>
<feature type="region of interest" description="Disordered" evidence="1">
    <location>
        <begin position="158"/>
        <end position="190"/>
    </location>
</feature>
<feature type="compositionally biased region" description="Polar residues" evidence="1">
    <location>
        <begin position="111"/>
        <end position="127"/>
    </location>
</feature>
<accession>A0A423U7G5</accession>
<comment type="caution">
    <text evidence="2">The sequence shown here is derived from an EMBL/GenBank/DDBJ whole genome shotgun (WGS) entry which is preliminary data.</text>
</comment>
<organism evidence="2 3">
    <name type="scientific">Penaeus vannamei</name>
    <name type="common">Whiteleg shrimp</name>
    <name type="synonym">Litopenaeus vannamei</name>
    <dbReference type="NCBI Taxonomy" id="6689"/>
    <lineage>
        <taxon>Eukaryota</taxon>
        <taxon>Metazoa</taxon>
        <taxon>Ecdysozoa</taxon>
        <taxon>Arthropoda</taxon>
        <taxon>Crustacea</taxon>
        <taxon>Multicrustacea</taxon>
        <taxon>Malacostraca</taxon>
        <taxon>Eumalacostraca</taxon>
        <taxon>Eucarida</taxon>
        <taxon>Decapoda</taxon>
        <taxon>Dendrobranchiata</taxon>
        <taxon>Penaeoidea</taxon>
        <taxon>Penaeidae</taxon>
        <taxon>Penaeus</taxon>
    </lineage>
</organism>
<evidence type="ECO:0000313" key="3">
    <source>
        <dbReference type="Proteomes" id="UP000283509"/>
    </source>
</evidence>
<gene>
    <name evidence="2" type="ORF">C7M84_022156</name>
</gene>
<protein>
    <submittedName>
        <fullName evidence="2">Uncharacterized protein</fullName>
    </submittedName>
</protein>
<evidence type="ECO:0000313" key="2">
    <source>
        <dbReference type="EMBL" id="ROT84644.1"/>
    </source>
</evidence>
<dbReference type="Proteomes" id="UP000283509">
    <property type="component" value="Unassembled WGS sequence"/>
</dbReference>
<evidence type="ECO:0000256" key="1">
    <source>
        <dbReference type="SAM" id="MobiDB-lite"/>
    </source>
</evidence>
<keyword evidence="3" id="KW-1185">Reference proteome</keyword>
<feature type="region of interest" description="Disordered" evidence="1">
    <location>
        <begin position="1"/>
        <end position="45"/>
    </location>
</feature>
<feature type="compositionally biased region" description="Basic residues" evidence="1">
    <location>
        <begin position="158"/>
        <end position="170"/>
    </location>
</feature>
<feature type="region of interest" description="Disordered" evidence="1">
    <location>
        <begin position="74"/>
        <end position="93"/>
    </location>
</feature>
<reference evidence="2 3" key="1">
    <citation type="submission" date="2018-04" db="EMBL/GenBank/DDBJ databases">
        <authorList>
            <person name="Zhang X."/>
            <person name="Yuan J."/>
            <person name="Li F."/>
            <person name="Xiang J."/>
        </authorList>
    </citation>
    <scope>NUCLEOTIDE SEQUENCE [LARGE SCALE GENOMIC DNA]</scope>
    <source>
        <tissue evidence="2">Muscle</tissue>
    </source>
</reference>
<name>A0A423U7G5_PENVA</name>
<dbReference type="EMBL" id="QCYY01000516">
    <property type="protein sequence ID" value="ROT84644.1"/>
    <property type="molecule type" value="Genomic_DNA"/>
</dbReference>